<evidence type="ECO:0000259" key="4">
    <source>
        <dbReference type="Pfam" id="PF08545"/>
    </source>
</evidence>
<dbReference type="RefSeq" id="WP_168947968.1">
    <property type="nucleotide sequence ID" value="NZ_JABAGL010000020.1"/>
</dbReference>
<dbReference type="Pfam" id="PF08541">
    <property type="entry name" value="ACP_syn_III_C"/>
    <property type="match status" value="1"/>
</dbReference>
<organism evidence="5 6">
    <name type="scientific">Bacteroides eggerthii</name>
    <dbReference type="NCBI Taxonomy" id="28111"/>
    <lineage>
        <taxon>Bacteria</taxon>
        <taxon>Pseudomonadati</taxon>
        <taxon>Bacteroidota</taxon>
        <taxon>Bacteroidia</taxon>
        <taxon>Bacteroidales</taxon>
        <taxon>Bacteroidaceae</taxon>
        <taxon>Bacteroides</taxon>
    </lineage>
</organism>
<keyword evidence="2" id="KW-0012">Acyltransferase</keyword>
<dbReference type="PANTHER" id="PTHR34069">
    <property type="entry name" value="3-OXOACYL-[ACYL-CARRIER-PROTEIN] SYNTHASE 3"/>
    <property type="match status" value="1"/>
</dbReference>
<evidence type="ECO:0000313" key="5">
    <source>
        <dbReference type="EMBL" id="NME87203.1"/>
    </source>
</evidence>
<feature type="domain" description="Beta-ketoacyl-[acyl-carrier-protein] synthase III C-terminal" evidence="3">
    <location>
        <begin position="251"/>
        <end position="339"/>
    </location>
</feature>
<protein>
    <submittedName>
        <fullName evidence="5">Ketoacyl-ACP synthase III</fullName>
    </submittedName>
</protein>
<dbReference type="Gene3D" id="3.40.47.10">
    <property type="match status" value="1"/>
</dbReference>
<dbReference type="GO" id="GO:0044550">
    <property type="term" value="P:secondary metabolite biosynthetic process"/>
    <property type="evidence" value="ECO:0007669"/>
    <property type="project" value="TreeGrafter"/>
</dbReference>
<reference evidence="5 6" key="1">
    <citation type="submission" date="2020-04" db="EMBL/GenBank/DDBJ databases">
        <authorList>
            <person name="Hitch T.C.A."/>
            <person name="Wylensek D."/>
            <person name="Clavel T."/>
        </authorList>
    </citation>
    <scope>NUCLEOTIDE SEQUENCE [LARGE SCALE GENOMIC DNA]</scope>
    <source>
        <strain evidence="5 6">WCA3-601-WT-5E</strain>
    </source>
</reference>
<dbReference type="InterPro" id="IPR016039">
    <property type="entry name" value="Thiolase-like"/>
</dbReference>
<dbReference type="InterPro" id="IPR013747">
    <property type="entry name" value="ACP_syn_III_C"/>
</dbReference>
<name>A0A7X9SDA5_9BACE</name>
<dbReference type="CDD" id="cd00830">
    <property type="entry name" value="KAS_III"/>
    <property type="match status" value="1"/>
</dbReference>
<sequence length="351" mass="38795">MAQWNIKNVALRGVTGTVPNNPKKTIELGLFTKEEADIFDNTVGIKKRYVATEDICASDLCCDAAERLIACLGWEKESIDVLIFESVTGDYRTPPTSSILQHRLGLPMSTFVMDIPMGCCGCIYAINVAANLLTTGNVKRALLLVGDTATRMGSPYDRSRVPLFGDCGTALALEYDTSAHDIIIDFNTMGSGYEALMTPHGGFRNPITVESFRYEDFGNGIIRSPKDTLINGMDVFAFAISRPPVSIKKLMEKYGLNTENVDYFLIHQANKLIVDRIVKKLRLPLEKTPYDLQEFGNLGGCSIPMLMVYNLASEIENRPLTMVCSAFGLGLTWGTMILRTDKVKIDNIAYV</sequence>
<dbReference type="SUPFAM" id="SSF53901">
    <property type="entry name" value="Thiolase-like"/>
    <property type="match status" value="1"/>
</dbReference>
<accession>A0A7X9SDA5</accession>
<dbReference type="AlphaFoldDB" id="A0A7X9SDA5"/>
<gene>
    <name evidence="5" type="ORF">HF841_14440</name>
</gene>
<proteinExistence type="predicted"/>
<evidence type="ECO:0000256" key="1">
    <source>
        <dbReference type="ARBA" id="ARBA00022679"/>
    </source>
</evidence>
<dbReference type="InterPro" id="IPR013751">
    <property type="entry name" value="ACP_syn_III_N"/>
</dbReference>
<evidence type="ECO:0000313" key="6">
    <source>
        <dbReference type="Proteomes" id="UP000520291"/>
    </source>
</evidence>
<dbReference type="Proteomes" id="UP000520291">
    <property type="component" value="Unassembled WGS sequence"/>
</dbReference>
<dbReference type="GO" id="GO:0004315">
    <property type="term" value="F:3-oxoacyl-[acyl-carrier-protein] synthase activity"/>
    <property type="evidence" value="ECO:0007669"/>
    <property type="project" value="InterPro"/>
</dbReference>
<feature type="domain" description="Beta-ketoacyl-[acyl-carrier-protein] synthase III N-terminal" evidence="4">
    <location>
        <begin position="113"/>
        <end position="188"/>
    </location>
</feature>
<dbReference type="GO" id="GO:0006633">
    <property type="term" value="P:fatty acid biosynthetic process"/>
    <property type="evidence" value="ECO:0007669"/>
    <property type="project" value="InterPro"/>
</dbReference>
<dbReference type="EMBL" id="JABAGL010000020">
    <property type="protein sequence ID" value="NME87203.1"/>
    <property type="molecule type" value="Genomic_DNA"/>
</dbReference>
<dbReference type="PANTHER" id="PTHR34069:SF2">
    <property type="entry name" value="BETA-KETOACYL-[ACYL-CARRIER-PROTEIN] SYNTHASE III"/>
    <property type="match status" value="1"/>
</dbReference>
<comment type="caution">
    <text evidence="5">The sequence shown here is derived from an EMBL/GenBank/DDBJ whole genome shotgun (WGS) entry which is preliminary data.</text>
</comment>
<evidence type="ECO:0000256" key="2">
    <source>
        <dbReference type="ARBA" id="ARBA00023315"/>
    </source>
</evidence>
<dbReference type="Pfam" id="PF08545">
    <property type="entry name" value="ACP_syn_III"/>
    <property type="match status" value="1"/>
</dbReference>
<keyword evidence="1" id="KW-0808">Transferase</keyword>
<evidence type="ECO:0000259" key="3">
    <source>
        <dbReference type="Pfam" id="PF08541"/>
    </source>
</evidence>